<evidence type="ECO:0000259" key="10">
    <source>
        <dbReference type="Pfam" id="PF00924"/>
    </source>
</evidence>
<feature type="compositionally biased region" description="Acidic residues" evidence="7">
    <location>
        <begin position="805"/>
        <end position="814"/>
    </location>
</feature>
<evidence type="ECO:0000313" key="14">
    <source>
        <dbReference type="Proteomes" id="UP001207582"/>
    </source>
</evidence>
<accession>A0ABT3IXY2</accession>
<feature type="domain" description="DUF3772" evidence="11">
    <location>
        <begin position="132"/>
        <end position="186"/>
    </location>
</feature>
<keyword evidence="9" id="KW-0732">Signal</keyword>
<keyword evidence="14" id="KW-1185">Reference proteome</keyword>
<feature type="chain" id="PRO_5046468162" evidence="9">
    <location>
        <begin position="19"/>
        <end position="814"/>
    </location>
</feature>
<evidence type="ECO:0000256" key="4">
    <source>
        <dbReference type="ARBA" id="ARBA00022692"/>
    </source>
</evidence>
<dbReference type="EMBL" id="JAPDOG010000001">
    <property type="protein sequence ID" value="MCW3780298.1"/>
    <property type="molecule type" value="Genomic_DNA"/>
</dbReference>
<dbReference type="Gene3D" id="3.30.70.100">
    <property type="match status" value="1"/>
</dbReference>
<keyword evidence="5 8" id="KW-1133">Transmembrane helix</keyword>
<evidence type="ECO:0000259" key="11">
    <source>
        <dbReference type="Pfam" id="PF12607"/>
    </source>
</evidence>
<feature type="signal peptide" evidence="9">
    <location>
        <begin position="1"/>
        <end position="18"/>
    </location>
</feature>
<protein>
    <submittedName>
        <fullName evidence="13">DUF3772 domain-containing protein</fullName>
    </submittedName>
</protein>
<comment type="caution">
    <text evidence="13">The sequence shown here is derived from an EMBL/GenBank/DDBJ whole genome shotgun (WGS) entry which is preliminary data.</text>
</comment>
<dbReference type="SUPFAM" id="SSF50182">
    <property type="entry name" value="Sm-like ribonucleoproteins"/>
    <property type="match status" value="1"/>
</dbReference>
<dbReference type="InterPro" id="IPR006686">
    <property type="entry name" value="MscS_channel_CS"/>
</dbReference>
<sequence>MRWFRLLLLALVLGAAPAAVLTLLPVAAAAQQAVEEPDYDDWETDAKLAEAALAAKAASNQAFEILREKLVGWRAKFSAAQSANAAQIDTVKDQIAALGPAPSEEKPDAPEIATRRKALNDQLSQLQAPGLEAEEARSRADGLIRQIDAVIRARQASELLRLSPTPVNPGNWPAGFAVLTEGLKTLLSETREAWQNPVRRTELQNNLPVILLYLAIAGVLMLRGPQFMERLVTRIATGDSIRRRNIAAAILSLGQVVVPVGGMVLLVLAIENTSMTGTRSGALVGALPRAAFLFFTTRWIGSWLFRVEGGAFLTERPLEARFHVNMIALMLALEALRTAFITEVRPPLSMAAQAVWAAPFVCIVAVFLFRLGQLIRPRSGMIAVTDGGVEFRKRILRLVGTAVIVVSVLAPALALIGYVAAANALIWPTAKSLGLMGLILLLQRFVSDVYLVVTGRGEEGREALFPVLTGFALTLLALPVFALIWGARVADLSEAWTRFSQGITMGGIRLSPTVMITFLLIFLIGFMITRMTQAALKAAVLPRTRLDKGVQNALISGIGYVGIFLAALVAITGAGIDLSSLAIVAGALSVGIGFGLQNIVSNFVAGIILLIERPISEGDMIDVNGQFGTVKGISVRSTWIETFDRTDVIVPNADLVSGVVTNLTRGNLTGRLIVPVGVAYGSDTRRVQAILLEIAEAQPLVMVDPAPSVQFVALGADSLNFEIRAILSDVNYKLDVQTEILHEVTERFAAEGIEIPFAQRDLWIRNPEALVGSQSVPRRSGPKQAEAKPSSQGPADSFLVHNDPDGDGGDGDDL</sequence>
<name>A0ABT3IXY2_9RHOB</name>
<feature type="transmembrane region" description="Helical" evidence="8">
    <location>
        <begin position="322"/>
        <end position="342"/>
    </location>
</feature>
<evidence type="ECO:0000259" key="12">
    <source>
        <dbReference type="Pfam" id="PF21082"/>
    </source>
</evidence>
<keyword evidence="3" id="KW-1003">Cell membrane</keyword>
<organism evidence="13 14">
    <name type="scientific">Defluviimonas salinarum</name>
    <dbReference type="NCBI Taxonomy" id="2992147"/>
    <lineage>
        <taxon>Bacteria</taxon>
        <taxon>Pseudomonadati</taxon>
        <taxon>Pseudomonadota</taxon>
        <taxon>Alphaproteobacteria</taxon>
        <taxon>Rhodobacterales</taxon>
        <taxon>Paracoccaceae</taxon>
        <taxon>Albidovulum</taxon>
    </lineage>
</organism>
<dbReference type="InterPro" id="IPR011066">
    <property type="entry name" value="MscS_channel_C_sf"/>
</dbReference>
<feature type="domain" description="Mechanosensitive ion channel MscS C-terminal" evidence="12">
    <location>
        <begin position="674"/>
        <end position="755"/>
    </location>
</feature>
<dbReference type="InterPro" id="IPR052702">
    <property type="entry name" value="MscS-like_channel"/>
</dbReference>
<evidence type="ECO:0000256" key="8">
    <source>
        <dbReference type="SAM" id="Phobius"/>
    </source>
</evidence>
<evidence type="ECO:0000256" key="2">
    <source>
        <dbReference type="ARBA" id="ARBA00008017"/>
    </source>
</evidence>
<evidence type="ECO:0000256" key="6">
    <source>
        <dbReference type="ARBA" id="ARBA00023136"/>
    </source>
</evidence>
<feature type="transmembrane region" description="Helical" evidence="8">
    <location>
        <begin position="582"/>
        <end position="611"/>
    </location>
</feature>
<evidence type="ECO:0000256" key="3">
    <source>
        <dbReference type="ARBA" id="ARBA00022475"/>
    </source>
</evidence>
<dbReference type="Gene3D" id="1.10.287.1260">
    <property type="match status" value="1"/>
</dbReference>
<feature type="transmembrane region" description="Helical" evidence="8">
    <location>
        <begin position="553"/>
        <end position="576"/>
    </location>
</feature>
<dbReference type="InterPro" id="IPR010920">
    <property type="entry name" value="LSM_dom_sf"/>
</dbReference>
<dbReference type="Pfam" id="PF00924">
    <property type="entry name" value="MS_channel_2nd"/>
    <property type="match status" value="1"/>
</dbReference>
<dbReference type="InterPro" id="IPR011014">
    <property type="entry name" value="MscS_channel_TM-2"/>
</dbReference>
<feature type="region of interest" description="Disordered" evidence="7">
    <location>
        <begin position="772"/>
        <end position="814"/>
    </location>
</feature>
<evidence type="ECO:0000313" key="13">
    <source>
        <dbReference type="EMBL" id="MCW3780298.1"/>
    </source>
</evidence>
<feature type="transmembrane region" description="Helical" evidence="8">
    <location>
        <begin position="465"/>
        <end position="487"/>
    </location>
</feature>
<proteinExistence type="inferred from homology"/>
<evidence type="ECO:0000256" key="5">
    <source>
        <dbReference type="ARBA" id="ARBA00022989"/>
    </source>
</evidence>
<dbReference type="SUPFAM" id="SSF82861">
    <property type="entry name" value="Mechanosensitive channel protein MscS (YggB), transmembrane region"/>
    <property type="match status" value="1"/>
</dbReference>
<feature type="transmembrane region" description="Helical" evidence="8">
    <location>
        <begin position="507"/>
        <end position="528"/>
    </location>
</feature>
<feature type="transmembrane region" description="Helical" evidence="8">
    <location>
        <begin position="433"/>
        <end position="453"/>
    </location>
</feature>
<dbReference type="InterPro" id="IPR022249">
    <property type="entry name" value="DUF3772"/>
</dbReference>
<feature type="transmembrane region" description="Helical" evidence="8">
    <location>
        <begin position="246"/>
        <end position="270"/>
    </location>
</feature>
<evidence type="ECO:0000256" key="1">
    <source>
        <dbReference type="ARBA" id="ARBA00004651"/>
    </source>
</evidence>
<keyword evidence="4 8" id="KW-0812">Transmembrane</keyword>
<keyword evidence="6 8" id="KW-0472">Membrane</keyword>
<feature type="transmembrane region" description="Helical" evidence="8">
    <location>
        <begin position="395"/>
        <end position="421"/>
    </location>
</feature>
<dbReference type="InterPro" id="IPR023408">
    <property type="entry name" value="MscS_beta-dom_sf"/>
</dbReference>
<dbReference type="Pfam" id="PF12607">
    <property type="entry name" value="DUF3772"/>
    <property type="match status" value="1"/>
</dbReference>
<gene>
    <name evidence="13" type="ORF">OM960_01705</name>
</gene>
<comment type="similarity">
    <text evidence="2">Belongs to the MscS (TC 1.A.23) family.</text>
</comment>
<reference evidence="13 14" key="1">
    <citation type="submission" date="2022-10" db="EMBL/GenBank/DDBJ databases">
        <title>Defluviimonas sp. CAU 1641 isolated from mud.</title>
        <authorList>
            <person name="Kim W."/>
        </authorList>
    </citation>
    <scope>NUCLEOTIDE SEQUENCE [LARGE SCALE GENOMIC DNA]</scope>
    <source>
        <strain evidence="13 14">CAU 1641</strain>
    </source>
</reference>
<feature type="transmembrane region" description="Helical" evidence="8">
    <location>
        <begin position="282"/>
        <end position="301"/>
    </location>
</feature>
<dbReference type="PROSITE" id="PS01246">
    <property type="entry name" value="UPF0003"/>
    <property type="match status" value="1"/>
</dbReference>
<evidence type="ECO:0000256" key="9">
    <source>
        <dbReference type="SAM" id="SignalP"/>
    </source>
</evidence>
<comment type="subcellular location">
    <subcellularLocation>
        <location evidence="1">Cell membrane</location>
        <topology evidence="1">Multi-pass membrane protein</topology>
    </subcellularLocation>
</comment>
<dbReference type="PANTHER" id="PTHR30347">
    <property type="entry name" value="POTASSIUM CHANNEL RELATED"/>
    <property type="match status" value="1"/>
</dbReference>
<dbReference type="InterPro" id="IPR049278">
    <property type="entry name" value="MS_channel_C"/>
</dbReference>
<dbReference type="PANTHER" id="PTHR30347:SF1">
    <property type="entry name" value="MECHANOSENSITIVE CHANNEL MSCK"/>
    <property type="match status" value="1"/>
</dbReference>
<dbReference type="Proteomes" id="UP001207582">
    <property type="component" value="Unassembled WGS sequence"/>
</dbReference>
<dbReference type="Pfam" id="PF21082">
    <property type="entry name" value="MS_channel_3rd"/>
    <property type="match status" value="1"/>
</dbReference>
<dbReference type="Gene3D" id="2.30.30.60">
    <property type="match status" value="1"/>
</dbReference>
<dbReference type="SUPFAM" id="SSF82689">
    <property type="entry name" value="Mechanosensitive channel protein MscS (YggB), C-terminal domain"/>
    <property type="match status" value="1"/>
</dbReference>
<dbReference type="RefSeq" id="WP_264770866.1">
    <property type="nucleotide sequence ID" value="NZ_JAPDOG010000001.1"/>
</dbReference>
<feature type="transmembrane region" description="Helical" evidence="8">
    <location>
        <begin position="354"/>
        <end position="375"/>
    </location>
</feature>
<evidence type="ECO:0000256" key="7">
    <source>
        <dbReference type="SAM" id="MobiDB-lite"/>
    </source>
</evidence>
<dbReference type="InterPro" id="IPR006685">
    <property type="entry name" value="MscS_channel_2nd"/>
</dbReference>
<feature type="transmembrane region" description="Helical" evidence="8">
    <location>
        <begin position="207"/>
        <end position="225"/>
    </location>
</feature>
<feature type="domain" description="Mechanosensitive ion channel MscS" evidence="10">
    <location>
        <begin position="598"/>
        <end position="665"/>
    </location>
</feature>